<accession>A0ACB1B1Z7</accession>
<evidence type="ECO:0000313" key="1">
    <source>
        <dbReference type="EMBL" id="CAK5117374.1"/>
    </source>
</evidence>
<name>A0ACB1B1Z7_MELEN</name>
<proteinExistence type="predicted"/>
<evidence type="ECO:0000313" key="2">
    <source>
        <dbReference type="Proteomes" id="UP001497535"/>
    </source>
</evidence>
<protein>
    <submittedName>
        <fullName evidence="1">Uncharacterized protein</fullName>
    </submittedName>
</protein>
<sequence>MKIFGWLCLLNSLYLFGTCNVIHSLFSRIVITKFFFDYPIVISLFNMALILSLIEFGRMTKLVKVQPYTVNPFINK</sequence>
<reference evidence="1" key="1">
    <citation type="submission" date="2023-11" db="EMBL/GenBank/DDBJ databases">
        <authorList>
            <person name="Poullet M."/>
        </authorList>
    </citation>
    <scope>NUCLEOTIDE SEQUENCE</scope>
    <source>
        <strain evidence="1">E1834</strain>
    </source>
</reference>
<keyword evidence="2" id="KW-1185">Reference proteome</keyword>
<organism evidence="1 2">
    <name type="scientific">Meloidogyne enterolobii</name>
    <name type="common">Root-knot nematode worm</name>
    <name type="synonym">Meloidogyne mayaguensis</name>
    <dbReference type="NCBI Taxonomy" id="390850"/>
    <lineage>
        <taxon>Eukaryota</taxon>
        <taxon>Metazoa</taxon>
        <taxon>Ecdysozoa</taxon>
        <taxon>Nematoda</taxon>
        <taxon>Chromadorea</taxon>
        <taxon>Rhabditida</taxon>
        <taxon>Tylenchina</taxon>
        <taxon>Tylenchomorpha</taxon>
        <taxon>Tylenchoidea</taxon>
        <taxon>Meloidogynidae</taxon>
        <taxon>Meloidogyninae</taxon>
        <taxon>Meloidogyne</taxon>
    </lineage>
</organism>
<comment type="caution">
    <text evidence="1">The sequence shown here is derived from an EMBL/GenBank/DDBJ whole genome shotgun (WGS) entry which is preliminary data.</text>
</comment>
<gene>
    <name evidence="1" type="ORF">MENTE1834_LOCUS46024</name>
</gene>
<dbReference type="Proteomes" id="UP001497535">
    <property type="component" value="Unassembled WGS sequence"/>
</dbReference>
<dbReference type="EMBL" id="CAVMJV010000160">
    <property type="protein sequence ID" value="CAK5117374.1"/>
    <property type="molecule type" value="Genomic_DNA"/>
</dbReference>